<dbReference type="PROSITE" id="PS00455">
    <property type="entry name" value="AMP_BINDING"/>
    <property type="match status" value="1"/>
</dbReference>
<dbReference type="GO" id="GO:0006631">
    <property type="term" value="P:fatty acid metabolic process"/>
    <property type="evidence" value="ECO:0007669"/>
    <property type="project" value="TreeGrafter"/>
</dbReference>
<comment type="catalytic activity">
    <reaction evidence="6">
        <text>octanoate + ATP + CoA = octanoyl-CoA + AMP + diphosphate</text>
        <dbReference type="Rhea" id="RHEA:33631"/>
        <dbReference type="ChEBI" id="CHEBI:25646"/>
        <dbReference type="ChEBI" id="CHEBI:30616"/>
        <dbReference type="ChEBI" id="CHEBI:33019"/>
        <dbReference type="ChEBI" id="CHEBI:57287"/>
        <dbReference type="ChEBI" id="CHEBI:57386"/>
        <dbReference type="ChEBI" id="CHEBI:456215"/>
    </reaction>
</comment>
<dbReference type="SUPFAM" id="SSF56801">
    <property type="entry name" value="Acetyl-CoA synthetase-like"/>
    <property type="match status" value="1"/>
</dbReference>
<dbReference type="InterPro" id="IPR042099">
    <property type="entry name" value="ANL_N_sf"/>
</dbReference>
<dbReference type="PANTHER" id="PTHR43201">
    <property type="entry name" value="ACYL-COA SYNTHETASE"/>
    <property type="match status" value="1"/>
</dbReference>
<comment type="catalytic activity">
    <reaction evidence="7">
        <text>a medium-chain fatty acid + ATP + CoA = a medium-chain fatty acyl-CoA + AMP + diphosphate</text>
        <dbReference type="Rhea" id="RHEA:48340"/>
        <dbReference type="ChEBI" id="CHEBI:30616"/>
        <dbReference type="ChEBI" id="CHEBI:33019"/>
        <dbReference type="ChEBI" id="CHEBI:57287"/>
        <dbReference type="ChEBI" id="CHEBI:59558"/>
        <dbReference type="ChEBI" id="CHEBI:90546"/>
        <dbReference type="ChEBI" id="CHEBI:456215"/>
        <dbReference type="EC" id="6.2.1.2"/>
    </reaction>
</comment>
<evidence type="ECO:0000256" key="5">
    <source>
        <dbReference type="ARBA" id="ARBA00039638"/>
    </source>
</evidence>
<dbReference type="EMBL" id="CACRXK020001547">
    <property type="protein sequence ID" value="CAB3989761.1"/>
    <property type="molecule type" value="Genomic_DNA"/>
</dbReference>
<gene>
    <name evidence="10" type="ORF">PACLA_8A012117</name>
</gene>
<keyword evidence="11" id="KW-1185">Reference proteome</keyword>
<dbReference type="InterPro" id="IPR045851">
    <property type="entry name" value="AMP-bd_C_sf"/>
</dbReference>
<proteinExistence type="inferred from homology"/>
<dbReference type="FunFam" id="3.40.50.12780:FF:000003">
    <property type="entry name" value="Long-chain-fatty-acid--CoA ligase FadD"/>
    <property type="match status" value="1"/>
</dbReference>
<accession>A0A6S7GZT2</accession>
<dbReference type="InterPro" id="IPR025110">
    <property type="entry name" value="AMP-bd_C"/>
</dbReference>
<organism evidence="10 11">
    <name type="scientific">Paramuricea clavata</name>
    <name type="common">Red gorgonian</name>
    <name type="synonym">Violescent sea-whip</name>
    <dbReference type="NCBI Taxonomy" id="317549"/>
    <lineage>
        <taxon>Eukaryota</taxon>
        <taxon>Metazoa</taxon>
        <taxon>Cnidaria</taxon>
        <taxon>Anthozoa</taxon>
        <taxon>Octocorallia</taxon>
        <taxon>Malacalcyonacea</taxon>
        <taxon>Plexauridae</taxon>
        <taxon>Paramuricea</taxon>
    </lineage>
</organism>
<evidence type="ECO:0000256" key="3">
    <source>
        <dbReference type="ARBA" id="ARBA00037247"/>
    </source>
</evidence>
<evidence type="ECO:0000259" key="9">
    <source>
        <dbReference type="Pfam" id="PF13193"/>
    </source>
</evidence>
<dbReference type="Gene3D" id="3.40.50.12780">
    <property type="entry name" value="N-terminal domain of ligase-like"/>
    <property type="match status" value="1"/>
</dbReference>
<evidence type="ECO:0000313" key="11">
    <source>
        <dbReference type="Proteomes" id="UP001152795"/>
    </source>
</evidence>
<comment type="similarity">
    <text evidence="1">Belongs to the ATP-dependent AMP-binding enzyme family.</text>
</comment>
<evidence type="ECO:0000256" key="1">
    <source>
        <dbReference type="ARBA" id="ARBA00006432"/>
    </source>
</evidence>
<evidence type="ECO:0000256" key="2">
    <source>
        <dbReference type="ARBA" id="ARBA00022598"/>
    </source>
</evidence>
<comment type="caution">
    <text evidence="10">The sequence shown here is derived from an EMBL/GenBank/DDBJ whole genome shotgun (WGS) entry which is preliminary data.</text>
</comment>
<evidence type="ECO:0000313" key="10">
    <source>
        <dbReference type="EMBL" id="CAB3989761.1"/>
    </source>
</evidence>
<sequence>MLMYYLLRNFISGTNRNVANVAKWHINVLSKRFYCAVQPLTSHSPSDKLSYFYGLPAKPFLGSTIGQVVDSTAEKYPDREAYVFCESGRRATFAELKIKADKLATGFLALGLKKGDRVGIWGPNVEEWILTQFATAKAGLILVNINPAYRVAEAHYALKKVGCKALVSAVSHKTSDYYGMLCEIAPELQDSRPGWLHSDHVPMLQHVIMIGDDKHRGTLSFHEVMYAGGHSEMEELNALQQRLQFDDPINIQFTSGTTGNPKGATLSHHNILNNANQVGSTIKYAEELTKICITVPLYHCFGMVLGSLSSIIFGATAVYPSAGFDARAALAACQNEKCTSLYGTPTMFIDMLNHEDLPKFDLTSLRTGVMAGSQCHVEVMNAVIEKMHLPEMTIAYGLTELSPVCCQTQVDDPVDLRVSTIGKMVSSTEGKIVNEHGEIIPVGEGGELCVRGFGVMLGYWEDEEKTKSTIDASGWLYTGDKASMDENGYVKIIGRIKDMIIRGGENIYPSEIEEFVHHHPKIQEVEVIGVPDKRLGEEVCAWIRLKKGETATADEIKEFCKGKIAHFKIPRYIKFVDDMPMTVTGKVKKYVMREISAKELGLE</sequence>
<dbReference type="Gene3D" id="3.30.300.30">
    <property type="match status" value="1"/>
</dbReference>
<dbReference type="PANTHER" id="PTHR43201:SF5">
    <property type="entry name" value="MEDIUM-CHAIN ACYL-COA LIGASE ACSF2, MITOCHONDRIAL"/>
    <property type="match status" value="1"/>
</dbReference>
<comment type="function">
    <text evidence="3">Acyl-CoA synthases catalyze the initial reaction in fatty acid metabolism, by forming a thioester with CoA. Has some preference toward medium-chain substrates. Plays a role in adipocyte differentiation.</text>
</comment>
<keyword evidence="2" id="KW-0436">Ligase</keyword>
<feature type="domain" description="AMP-dependent synthetase/ligase" evidence="8">
    <location>
        <begin position="70"/>
        <end position="460"/>
    </location>
</feature>
<feature type="domain" description="AMP-binding enzyme C-terminal" evidence="9">
    <location>
        <begin position="511"/>
        <end position="586"/>
    </location>
</feature>
<dbReference type="FunFam" id="3.30.300.30:FF:000008">
    <property type="entry name" value="2,3-dihydroxybenzoate-AMP ligase"/>
    <property type="match status" value="1"/>
</dbReference>
<dbReference type="InterPro" id="IPR000873">
    <property type="entry name" value="AMP-dep_synth/lig_dom"/>
</dbReference>
<dbReference type="GO" id="GO:0031956">
    <property type="term" value="F:medium-chain fatty acid-CoA ligase activity"/>
    <property type="evidence" value="ECO:0007669"/>
    <property type="project" value="UniProtKB-EC"/>
</dbReference>
<dbReference type="CDD" id="cd05917">
    <property type="entry name" value="FACL_like_2"/>
    <property type="match status" value="1"/>
</dbReference>
<evidence type="ECO:0000259" key="8">
    <source>
        <dbReference type="Pfam" id="PF00501"/>
    </source>
</evidence>
<dbReference type="AlphaFoldDB" id="A0A6S7GZT2"/>
<name>A0A6S7GZT2_PARCT</name>
<evidence type="ECO:0000256" key="7">
    <source>
        <dbReference type="ARBA" id="ARBA00048277"/>
    </source>
</evidence>
<dbReference type="OrthoDB" id="10253115at2759"/>
<dbReference type="InterPro" id="IPR020845">
    <property type="entry name" value="AMP-binding_CS"/>
</dbReference>
<reference evidence="10" key="1">
    <citation type="submission" date="2020-04" db="EMBL/GenBank/DDBJ databases">
        <authorList>
            <person name="Alioto T."/>
            <person name="Alioto T."/>
            <person name="Gomez Garrido J."/>
        </authorList>
    </citation>
    <scope>NUCLEOTIDE SEQUENCE</scope>
    <source>
        <strain evidence="10">A484AB</strain>
    </source>
</reference>
<dbReference type="Pfam" id="PF13193">
    <property type="entry name" value="AMP-binding_C"/>
    <property type="match status" value="1"/>
</dbReference>
<protein>
    <recommendedName>
        <fullName evidence="5">Medium-chain acyl-CoA ligase ACSF2, mitochondrial</fullName>
        <ecNumber evidence="4">6.2.1.2</ecNumber>
    </recommendedName>
</protein>
<evidence type="ECO:0000256" key="4">
    <source>
        <dbReference type="ARBA" id="ARBA00039009"/>
    </source>
</evidence>
<evidence type="ECO:0000256" key="6">
    <source>
        <dbReference type="ARBA" id="ARBA00047319"/>
    </source>
</evidence>
<dbReference type="Proteomes" id="UP001152795">
    <property type="component" value="Unassembled WGS sequence"/>
</dbReference>
<dbReference type="EC" id="6.2.1.2" evidence="4"/>
<dbReference type="Pfam" id="PF00501">
    <property type="entry name" value="AMP-binding"/>
    <property type="match status" value="1"/>
</dbReference>